<name>A0A7X0XFM5_9LIST</name>
<evidence type="ECO:0008006" key="3">
    <source>
        <dbReference type="Google" id="ProtNLM"/>
    </source>
</evidence>
<evidence type="ECO:0000313" key="1">
    <source>
        <dbReference type="EMBL" id="MBC1493329.1"/>
    </source>
</evidence>
<dbReference type="AlphaFoldDB" id="A0A7X0XFM5"/>
<comment type="caution">
    <text evidence="1">The sequence shown here is derived from an EMBL/GenBank/DDBJ whole genome shotgun (WGS) entry which is preliminary data.</text>
</comment>
<organism evidence="1 2">
    <name type="scientific">Listeria booriae</name>
    <dbReference type="NCBI Taxonomy" id="1552123"/>
    <lineage>
        <taxon>Bacteria</taxon>
        <taxon>Bacillati</taxon>
        <taxon>Bacillota</taxon>
        <taxon>Bacilli</taxon>
        <taxon>Bacillales</taxon>
        <taxon>Listeriaceae</taxon>
        <taxon>Listeria</taxon>
    </lineage>
</organism>
<dbReference type="EMBL" id="JAASTX010000031">
    <property type="protein sequence ID" value="MBC1493329.1"/>
    <property type="molecule type" value="Genomic_DNA"/>
</dbReference>
<sequence>MLAVLLVLPLSTKAAENGFIPTVNIVTTAGDVVALPSEVQQADSRYQLATTRVQWDRINPEIFNDVGQHVVLGKTEDGQKTVKGVIHVFSKAKPVNVAVIGDSITYGMNVENVLYNAYPKQLNNRLAQITVSRITETAEKRC</sequence>
<protein>
    <recommendedName>
        <fullName evidence="3">SGNH hydrolase-type esterase domain-containing protein</fullName>
    </recommendedName>
</protein>
<dbReference type="SUPFAM" id="SSF52266">
    <property type="entry name" value="SGNH hydrolase"/>
    <property type="match status" value="1"/>
</dbReference>
<proteinExistence type="predicted"/>
<dbReference type="RefSeq" id="WP_185401514.1">
    <property type="nucleotide sequence ID" value="NZ_JAASUE010000019.1"/>
</dbReference>
<evidence type="ECO:0000313" key="2">
    <source>
        <dbReference type="Proteomes" id="UP000533953"/>
    </source>
</evidence>
<dbReference type="Proteomes" id="UP000533953">
    <property type="component" value="Unassembled WGS sequence"/>
</dbReference>
<reference evidence="1 2" key="1">
    <citation type="submission" date="2020-03" db="EMBL/GenBank/DDBJ databases">
        <title>Soil Listeria distribution.</title>
        <authorList>
            <person name="Liao J."/>
            <person name="Wiedmann M."/>
        </authorList>
    </citation>
    <scope>NUCLEOTIDE SEQUENCE [LARGE SCALE GENOMIC DNA]</scope>
    <source>
        <strain evidence="1 2">FSL L7-1547</strain>
    </source>
</reference>
<gene>
    <name evidence="1" type="ORF">HCI99_16030</name>
</gene>
<accession>A0A7X0XFM5</accession>